<dbReference type="AlphaFoldDB" id="A0A917FKY0"/>
<dbReference type="InterPro" id="IPR016886">
    <property type="entry name" value="UCP028458_glyceroPtfrase"/>
</dbReference>
<dbReference type="PIRSF" id="PIRSF028458">
    <property type="entry name" value="UCP028458_glyceroPtfrase"/>
    <property type="match status" value="1"/>
</dbReference>
<gene>
    <name evidence="1" type="ORF">GCM10010960_06450</name>
</gene>
<sequence>MRYLLYADQNYAFQILRPLQSEILARGGEAAWLLAGNSVSARHIRDGEILLDGAARAVEWKPDAVLVPGNMAPAFLPGIKVGVFHGFNVAKSTRGQARGHFNIRDCFDLYCTQGPNTTEPFRRLAAERGHFEVVETGWATLDPLFSGSPPARPDDRPRIMLCSTFTKSLSCAPRLLDTVRRLSRTGRWHWTVQFHPKMDRRICEAYRALQGDHLEYVDTDDIIPYLRRADAMVCDTSSVMYMFMAQNRPVVTFRNNSAGERAHLLDVRDPSALESAVETALTRPAGLMRNIDAWLAKTHPYRDGRSAARVIDAVEAFRAVPPALRPKPFNLLRNLKERAKLGYWWP</sequence>
<accession>A0A917FKY0</accession>
<dbReference type="GO" id="GO:0016020">
    <property type="term" value="C:membrane"/>
    <property type="evidence" value="ECO:0007669"/>
    <property type="project" value="InterPro"/>
</dbReference>
<protein>
    <submittedName>
        <fullName evidence="1">CDP-glycerol--glycerophosphate glycerophosphotransferase</fullName>
    </submittedName>
</protein>
<dbReference type="SUPFAM" id="SSF53756">
    <property type="entry name" value="UDP-Glycosyltransferase/glycogen phosphorylase"/>
    <property type="match status" value="1"/>
</dbReference>
<evidence type="ECO:0000313" key="1">
    <source>
        <dbReference type="EMBL" id="GGF87268.1"/>
    </source>
</evidence>
<dbReference type="GO" id="GO:0047355">
    <property type="term" value="F:CDP-glycerol glycerophosphotransferase activity"/>
    <property type="evidence" value="ECO:0007669"/>
    <property type="project" value="InterPro"/>
</dbReference>
<dbReference type="RefSeq" id="WP_188447682.1">
    <property type="nucleotide sequence ID" value="NZ_BMFO01000001.1"/>
</dbReference>
<reference evidence="1" key="2">
    <citation type="submission" date="2020-09" db="EMBL/GenBank/DDBJ databases">
        <authorList>
            <person name="Sun Q."/>
            <person name="Zhou Y."/>
        </authorList>
    </citation>
    <scope>NUCLEOTIDE SEQUENCE</scope>
    <source>
        <strain evidence="1">CGMCC 1.12726</strain>
    </source>
</reference>
<dbReference type="InterPro" id="IPR043148">
    <property type="entry name" value="TagF_C"/>
</dbReference>
<name>A0A917FKY0_9GAMM</name>
<proteinExistence type="predicted"/>
<dbReference type="InterPro" id="IPR007554">
    <property type="entry name" value="Glycerophosphate_synth"/>
</dbReference>
<reference evidence="1" key="1">
    <citation type="journal article" date="2014" name="Int. J. Syst. Evol. Microbiol.">
        <title>Complete genome sequence of Corynebacterium casei LMG S-19264T (=DSM 44701T), isolated from a smear-ripened cheese.</title>
        <authorList>
            <consortium name="US DOE Joint Genome Institute (JGI-PGF)"/>
            <person name="Walter F."/>
            <person name="Albersmeier A."/>
            <person name="Kalinowski J."/>
            <person name="Ruckert C."/>
        </authorList>
    </citation>
    <scope>NUCLEOTIDE SEQUENCE</scope>
    <source>
        <strain evidence="1">CGMCC 1.12726</strain>
    </source>
</reference>
<keyword evidence="2" id="KW-1185">Reference proteome</keyword>
<dbReference type="Gene3D" id="3.40.50.12580">
    <property type="match status" value="1"/>
</dbReference>
<dbReference type="Pfam" id="PF04464">
    <property type="entry name" value="Glyphos_transf"/>
    <property type="match status" value="1"/>
</dbReference>
<comment type="caution">
    <text evidence="1">The sequence shown here is derived from an EMBL/GenBank/DDBJ whole genome shotgun (WGS) entry which is preliminary data.</text>
</comment>
<evidence type="ECO:0000313" key="2">
    <source>
        <dbReference type="Proteomes" id="UP000632858"/>
    </source>
</evidence>
<dbReference type="Proteomes" id="UP000632858">
    <property type="component" value="Unassembled WGS sequence"/>
</dbReference>
<organism evidence="1 2">
    <name type="scientific">Arenimonas maotaiensis</name>
    <dbReference type="NCBI Taxonomy" id="1446479"/>
    <lineage>
        <taxon>Bacteria</taxon>
        <taxon>Pseudomonadati</taxon>
        <taxon>Pseudomonadota</taxon>
        <taxon>Gammaproteobacteria</taxon>
        <taxon>Lysobacterales</taxon>
        <taxon>Lysobacteraceae</taxon>
        <taxon>Arenimonas</taxon>
    </lineage>
</organism>
<dbReference type="EMBL" id="BMFO01000001">
    <property type="protein sequence ID" value="GGF87268.1"/>
    <property type="molecule type" value="Genomic_DNA"/>
</dbReference>